<feature type="domain" description="Phosphoesterase HXTX" evidence="3">
    <location>
        <begin position="32"/>
        <end position="96"/>
    </location>
</feature>
<dbReference type="GO" id="GO:0004113">
    <property type="term" value="F:2',3'-cyclic-nucleotide 3'-phosphodiesterase activity"/>
    <property type="evidence" value="ECO:0007669"/>
    <property type="project" value="InterPro"/>
</dbReference>
<dbReference type="Proteomes" id="UP000485569">
    <property type="component" value="Unassembled WGS sequence"/>
</dbReference>
<evidence type="ECO:0000256" key="1">
    <source>
        <dbReference type="ARBA" id="ARBA00022801"/>
    </source>
</evidence>
<proteinExistence type="inferred from homology"/>
<dbReference type="AlphaFoldDB" id="A0A1V5T3I6"/>
<feature type="domain" description="Phosphoesterase HXTX" evidence="3">
    <location>
        <begin position="111"/>
        <end position="178"/>
    </location>
</feature>
<dbReference type="SUPFAM" id="SSF55144">
    <property type="entry name" value="LigT-like"/>
    <property type="match status" value="1"/>
</dbReference>
<comment type="caution">
    <text evidence="4">The sequence shown here is derived from an EMBL/GenBank/DDBJ whole genome shotgun (WGS) entry which is preliminary data.</text>
</comment>
<dbReference type="PANTHER" id="PTHR35561">
    <property type="entry name" value="RNA 2',3'-CYCLIC PHOSPHODIESTERASE"/>
    <property type="match status" value="1"/>
</dbReference>
<accession>A0A1V5T3I6</accession>
<evidence type="ECO:0000259" key="3">
    <source>
        <dbReference type="Pfam" id="PF02834"/>
    </source>
</evidence>
<name>A0A1V5T3I6_9BACT</name>
<evidence type="ECO:0000313" key="4">
    <source>
        <dbReference type="EMBL" id="OQA61278.1"/>
    </source>
</evidence>
<protein>
    <recommendedName>
        <fullName evidence="2">RNA 2',3'-cyclic phosphodiesterase</fullName>
        <shortName evidence="2">RNA 2',3'-CPDase</shortName>
        <ecNumber evidence="2">3.1.4.58</ecNumber>
    </recommendedName>
</protein>
<dbReference type="GO" id="GO:0008664">
    <property type="term" value="F:RNA 2',3'-cyclic 3'-phosphodiesterase activity"/>
    <property type="evidence" value="ECO:0007669"/>
    <property type="project" value="UniProtKB-EC"/>
</dbReference>
<dbReference type="EC" id="3.1.4.58" evidence="2"/>
<feature type="active site" description="Proton acceptor" evidence="2">
    <location>
        <position position="134"/>
    </location>
</feature>
<keyword evidence="1 2" id="KW-0378">Hydrolase</keyword>
<dbReference type="EMBL" id="MWBQ01000021">
    <property type="protein sequence ID" value="OQA61278.1"/>
    <property type="molecule type" value="Genomic_DNA"/>
</dbReference>
<evidence type="ECO:0000256" key="2">
    <source>
        <dbReference type="HAMAP-Rule" id="MF_01940"/>
    </source>
</evidence>
<dbReference type="NCBIfam" id="TIGR02258">
    <property type="entry name" value="2_5_ligase"/>
    <property type="match status" value="1"/>
</dbReference>
<keyword evidence="4" id="KW-0436">Ligase</keyword>
<dbReference type="GO" id="GO:0016874">
    <property type="term" value="F:ligase activity"/>
    <property type="evidence" value="ECO:0007669"/>
    <property type="project" value="UniProtKB-KW"/>
</dbReference>
<comment type="similarity">
    <text evidence="2">Belongs to the 2H phosphoesterase superfamily. ThpR family.</text>
</comment>
<sequence>MNDNPIRCFVAFDFSPEAKAFIHSIIEKNQTRLPQARWVQPNQIHVTLQFFAALLPTQVNQVKLIIQNFFPLIESFPSTLAEIGAFSSWNRARVIWLGLDLRSGEIMKQATQVFNEECTKQGIAVDRTRPFSPHLTLARLKNPVSILPQQLFQPTCYTTSIRQVSFYQSTLTPRGPIYSPLITIPLKEVK</sequence>
<reference evidence="4" key="1">
    <citation type="submission" date="2017-02" db="EMBL/GenBank/DDBJ databases">
        <title>Delving into the versatile metabolic prowess of the omnipresent phylum Bacteroidetes.</title>
        <authorList>
            <person name="Nobu M.K."/>
            <person name="Mei R."/>
            <person name="Narihiro T."/>
            <person name="Kuroda K."/>
            <person name="Liu W.-T."/>
        </authorList>
    </citation>
    <scope>NUCLEOTIDE SEQUENCE</scope>
    <source>
        <strain evidence="4">ADurb.Bin276</strain>
    </source>
</reference>
<comment type="function">
    <text evidence="2">Hydrolyzes RNA 2',3'-cyclic phosphodiester to an RNA 2'-phosphomonoester.</text>
</comment>
<feature type="active site" description="Proton donor" evidence="2">
    <location>
        <position position="45"/>
    </location>
</feature>
<dbReference type="InterPro" id="IPR009097">
    <property type="entry name" value="Cyclic_Pdiesterase"/>
</dbReference>
<dbReference type="PANTHER" id="PTHR35561:SF1">
    <property type="entry name" value="RNA 2',3'-CYCLIC PHOSPHODIESTERASE"/>
    <property type="match status" value="1"/>
</dbReference>
<dbReference type="InterPro" id="IPR004175">
    <property type="entry name" value="RNA_CPDase"/>
</dbReference>
<gene>
    <name evidence="4" type="primary">ligT</name>
    <name evidence="4" type="ORF">BWY41_00229</name>
</gene>
<dbReference type="HAMAP" id="MF_01940">
    <property type="entry name" value="RNA_CPDase"/>
    <property type="match status" value="1"/>
</dbReference>
<organism evidence="4">
    <name type="scientific">Candidatus Atribacter allofermentans</name>
    <dbReference type="NCBI Taxonomy" id="1852833"/>
    <lineage>
        <taxon>Bacteria</taxon>
        <taxon>Pseudomonadati</taxon>
        <taxon>Atribacterota</taxon>
        <taxon>Atribacteria</taxon>
        <taxon>Atribacterales</taxon>
        <taxon>Atribacteraceae</taxon>
        <taxon>Atribacter</taxon>
    </lineage>
</organism>
<comment type="catalytic activity">
    <reaction evidence="2">
        <text>a 3'-end 2',3'-cyclophospho-ribonucleotide-RNA + H2O = a 3'-end 2'-phospho-ribonucleotide-RNA + H(+)</text>
        <dbReference type="Rhea" id="RHEA:11828"/>
        <dbReference type="Rhea" id="RHEA-COMP:10464"/>
        <dbReference type="Rhea" id="RHEA-COMP:17353"/>
        <dbReference type="ChEBI" id="CHEBI:15377"/>
        <dbReference type="ChEBI" id="CHEBI:15378"/>
        <dbReference type="ChEBI" id="CHEBI:83064"/>
        <dbReference type="ChEBI" id="CHEBI:173113"/>
        <dbReference type="EC" id="3.1.4.58"/>
    </reaction>
</comment>
<feature type="short sequence motif" description="HXTX 1" evidence="2">
    <location>
        <begin position="45"/>
        <end position="48"/>
    </location>
</feature>
<dbReference type="Pfam" id="PF02834">
    <property type="entry name" value="LigT_PEase"/>
    <property type="match status" value="2"/>
</dbReference>
<dbReference type="Gene3D" id="3.90.1140.10">
    <property type="entry name" value="Cyclic phosphodiesterase"/>
    <property type="match status" value="1"/>
</dbReference>
<dbReference type="InterPro" id="IPR014051">
    <property type="entry name" value="Phosphoesterase_HXTX"/>
</dbReference>
<feature type="short sequence motif" description="HXTX 2" evidence="2">
    <location>
        <begin position="134"/>
        <end position="137"/>
    </location>
</feature>